<organism evidence="2 3">
    <name type="scientific">Ophiobolus disseminans</name>
    <dbReference type="NCBI Taxonomy" id="1469910"/>
    <lineage>
        <taxon>Eukaryota</taxon>
        <taxon>Fungi</taxon>
        <taxon>Dikarya</taxon>
        <taxon>Ascomycota</taxon>
        <taxon>Pezizomycotina</taxon>
        <taxon>Dothideomycetes</taxon>
        <taxon>Pleosporomycetidae</taxon>
        <taxon>Pleosporales</taxon>
        <taxon>Pleosporineae</taxon>
        <taxon>Phaeosphaeriaceae</taxon>
        <taxon>Ophiobolus</taxon>
    </lineage>
</organism>
<evidence type="ECO:0000256" key="1">
    <source>
        <dbReference type="SAM" id="Phobius"/>
    </source>
</evidence>
<dbReference type="AlphaFoldDB" id="A0A6A7A286"/>
<proteinExistence type="predicted"/>
<gene>
    <name evidence="2" type="ORF">CC86DRAFT_369407</name>
</gene>
<keyword evidence="1" id="KW-0812">Transmembrane</keyword>
<dbReference type="Proteomes" id="UP000799424">
    <property type="component" value="Unassembled WGS sequence"/>
</dbReference>
<keyword evidence="3" id="KW-1185">Reference proteome</keyword>
<protein>
    <submittedName>
        <fullName evidence="2">Uncharacterized protein</fullName>
    </submittedName>
</protein>
<keyword evidence="1" id="KW-1133">Transmembrane helix</keyword>
<accession>A0A6A7A286</accession>
<evidence type="ECO:0000313" key="3">
    <source>
        <dbReference type="Proteomes" id="UP000799424"/>
    </source>
</evidence>
<sequence length="94" mass="10822">MYRLATSKIAIYEPTSTIQPHNPDLLISLPNPATHTRPPQNTLPTTARRLLFVFAVLMVFALWLVVIDQPWIWSMYIWKTPPRAEYYAAGPIID</sequence>
<reference evidence="2" key="1">
    <citation type="journal article" date="2020" name="Stud. Mycol.">
        <title>101 Dothideomycetes genomes: a test case for predicting lifestyles and emergence of pathogens.</title>
        <authorList>
            <person name="Haridas S."/>
            <person name="Albert R."/>
            <person name="Binder M."/>
            <person name="Bloem J."/>
            <person name="Labutti K."/>
            <person name="Salamov A."/>
            <person name="Andreopoulos B."/>
            <person name="Baker S."/>
            <person name="Barry K."/>
            <person name="Bills G."/>
            <person name="Bluhm B."/>
            <person name="Cannon C."/>
            <person name="Castanera R."/>
            <person name="Culley D."/>
            <person name="Daum C."/>
            <person name="Ezra D."/>
            <person name="Gonzalez J."/>
            <person name="Henrissat B."/>
            <person name="Kuo A."/>
            <person name="Liang C."/>
            <person name="Lipzen A."/>
            <person name="Lutzoni F."/>
            <person name="Magnuson J."/>
            <person name="Mondo S."/>
            <person name="Nolan M."/>
            <person name="Ohm R."/>
            <person name="Pangilinan J."/>
            <person name="Park H.-J."/>
            <person name="Ramirez L."/>
            <person name="Alfaro M."/>
            <person name="Sun H."/>
            <person name="Tritt A."/>
            <person name="Yoshinaga Y."/>
            <person name="Zwiers L.-H."/>
            <person name="Turgeon B."/>
            <person name="Goodwin S."/>
            <person name="Spatafora J."/>
            <person name="Crous P."/>
            <person name="Grigoriev I."/>
        </authorList>
    </citation>
    <scope>NUCLEOTIDE SEQUENCE</scope>
    <source>
        <strain evidence="2">CBS 113818</strain>
    </source>
</reference>
<evidence type="ECO:0000313" key="2">
    <source>
        <dbReference type="EMBL" id="KAF2827216.1"/>
    </source>
</evidence>
<feature type="transmembrane region" description="Helical" evidence="1">
    <location>
        <begin position="50"/>
        <end position="73"/>
    </location>
</feature>
<keyword evidence="1" id="KW-0472">Membrane</keyword>
<name>A0A6A7A286_9PLEO</name>
<dbReference type="EMBL" id="MU006224">
    <property type="protein sequence ID" value="KAF2827216.1"/>
    <property type="molecule type" value="Genomic_DNA"/>
</dbReference>